<feature type="transmembrane region" description="Helical" evidence="1">
    <location>
        <begin position="303"/>
        <end position="320"/>
    </location>
</feature>
<keyword evidence="1" id="KW-1133">Transmembrane helix</keyword>
<dbReference type="CDD" id="cd22189">
    <property type="entry name" value="PGAP4-like_fungal"/>
    <property type="match status" value="1"/>
</dbReference>
<evidence type="ECO:0000313" key="2">
    <source>
        <dbReference type="EMBL" id="CEI70897.1"/>
    </source>
</evidence>
<dbReference type="RefSeq" id="XP_025594611.1">
    <property type="nucleotide sequence ID" value="XM_025726075.1"/>
</dbReference>
<evidence type="ECO:0000256" key="1">
    <source>
        <dbReference type="SAM" id="Phobius"/>
    </source>
</evidence>
<protein>
    <submittedName>
        <fullName evidence="2">Uncharacterized protein</fullName>
    </submittedName>
</protein>
<evidence type="ECO:0000313" key="3">
    <source>
        <dbReference type="Proteomes" id="UP000245910"/>
    </source>
</evidence>
<dbReference type="GO" id="GO:0006506">
    <property type="term" value="P:GPI anchor biosynthetic process"/>
    <property type="evidence" value="ECO:0007669"/>
    <property type="project" value="InterPro"/>
</dbReference>
<dbReference type="AlphaFoldDB" id="A0A2L2TXL1"/>
<dbReference type="InterPro" id="IPR029675">
    <property type="entry name" value="PGAP4"/>
</dbReference>
<keyword evidence="1" id="KW-0472">Membrane</keyword>
<keyword evidence="3" id="KW-1185">Reference proteome</keyword>
<dbReference type="Proteomes" id="UP000245910">
    <property type="component" value="Chromosome III"/>
</dbReference>
<dbReference type="GeneID" id="37262611"/>
<name>A0A2L2TXL1_9HYPO</name>
<dbReference type="EMBL" id="LN649231">
    <property type="protein sequence ID" value="CEI70897.1"/>
    <property type="molecule type" value="Genomic_DNA"/>
</dbReference>
<accession>A0A2L2TXL1</accession>
<proteinExistence type="predicted"/>
<dbReference type="PANTHER" id="PTHR31410:SF1">
    <property type="entry name" value="POST-GPI ATTACHMENT TO PROTEINS FACTOR 4"/>
    <property type="match status" value="1"/>
</dbReference>
<dbReference type="KEGG" id="fvn:FVRRES_10974"/>
<keyword evidence="1" id="KW-0812">Transmembrane</keyword>
<dbReference type="PANTHER" id="PTHR31410">
    <property type="entry name" value="TRANSMEMBRANE PROTEIN 246"/>
    <property type="match status" value="1"/>
</dbReference>
<sequence length="418" mass="48279">MLLGRNRVLTLYALLATIWLSLFQLCRLYTYYDPSSFFYDSQKAYETRYTDLRVKEADHLLDMIDNASIDDKISYTNSLNTDFSTRGQEKRICVGIPSVKRGKQHFLPRTLASLMEGIDARERNALRIVVLLADDDPSSHPAFGQRWLHQLADEILLYGNDSSPLVPGSYRYVQPIKLKGDKTLSRNDRVHRDYATLMEDCRRTGAGYFALMEDDVIAARHWASRLLDGLTYLERTDNTGKWLYLRLFYSETYLGWNSEEWPEYLVRSLCFYTIVLCLYLVVITVDMRRRSNVSYLMAHRHDVLHLTFWAVSFIILYFLAGRLTVDPYKEGIWEMPNYGCCAQGLVMPKQHLHDLENALHAASNEIAGDSLIEKFADDRVLKKYALVPSVLQHVGIKGSSDAQGSKKTTWNFNFERVV</sequence>
<dbReference type="GO" id="GO:0000139">
    <property type="term" value="C:Golgi membrane"/>
    <property type="evidence" value="ECO:0007669"/>
    <property type="project" value="InterPro"/>
</dbReference>
<organism evidence="2 3">
    <name type="scientific">Fusarium venenatum</name>
    <dbReference type="NCBI Taxonomy" id="56646"/>
    <lineage>
        <taxon>Eukaryota</taxon>
        <taxon>Fungi</taxon>
        <taxon>Dikarya</taxon>
        <taxon>Ascomycota</taxon>
        <taxon>Pezizomycotina</taxon>
        <taxon>Sordariomycetes</taxon>
        <taxon>Hypocreomycetidae</taxon>
        <taxon>Hypocreales</taxon>
        <taxon>Nectriaceae</taxon>
        <taxon>Fusarium</taxon>
    </lineage>
</organism>
<feature type="transmembrane region" description="Helical" evidence="1">
    <location>
        <begin position="264"/>
        <end position="282"/>
    </location>
</feature>
<dbReference type="OrthoDB" id="2016523at2759"/>
<dbReference type="GO" id="GO:0016757">
    <property type="term" value="F:glycosyltransferase activity"/>
    <property type="evidence" value="ECO:0007669"/>
    <property type="project" value="InterPro"/>
</dbReference>
<reference evidence="3" key="1">
    <citation type="submission" date="2014-10" db="EMBL/GenBank/DDBJ databases">
        <authorList>
            <person name="King R."/>
        </authorList>
    </citation>
    <scope>NUCLEOTIDE SEQUENCE [LARGE SCALE GENOMIC DNA]</scope>
    <source>
        <strain evidence="3">A3/5</strain>
    </source>
</reference>